<name>A0ABQ2A8W8_9BACL</name>
<dbReference type="InterPro" id="IPR051910">
    <property type="entry name" value="ComF/GntX_DNA_util-trans"/>
</dbReference>
<dbReference type="CDD" id="cd06223">
    <property type="entry name" value="PRTases_typeI"/>
    <property type="match status" value="1"/>
</dbReference>
<evidence type="ECO:0000256" key="1">
    <source>
        <dbReference type="ARBA" id="ARBA00008007"/>
    </source>
</evidence>
<dbReference type="PANTHER" id="PTHR47505:SF1">
    <property type="entry name" value="DNA UTILIZATION PROTEIN YHGH"/>
    <property type="match status" value="1"/>
</dbReference>
<evidence type="ECO:0000313" key="3">
    <source>
        <dbReference type="Proteomes" id="UP000605427"/>
    </source>
</evidence>
<sequence length="264" mass="29419">MNIGALLRTLLMPTRESCLACGQSAKLGMILPLLCERCANRIPWIVKPRCPICGRAQECPDCRRPEAGARAFSINRSAVLYDATMREWISAYKYGGAERFAEPFSIMLEQAYLRMCRERSAAGAWQADLVTWVPVSAERLEERGFNQAELVARRLAKRLKLPACDLLTRNVHTGKQSFKSRAERLRNLDDAFSLLPNLDPGDFKQWETIGSAKHPGGSFPIQVLLVDDIYTTGTTAAVCASVLKSLENVIDRPVLVYSLTLARS</sequence>
<reference evidence="3" key="1">
    <citation type="journal article" date="2019" name="Int. J. Syst. Evol. Microbiol.">
        <title>The Global Catalogue of Microorganisms (GCM) 10K type strain sequencing project: providing services to taxonomists for standard genome sequencing and annotation.</title>
        <authorList>
            <consortium name="The Broad Institute Genomics Platform"/>
            <consortium name="The Broad Institute Genome Sequencing Center for Infectious Disease"/>
            <person name="Wu L."/>
            <person name="Ma J."/>
        </authorList>
    </citation>
    <scope>NUCLEOTIDE SEQUENCE [LARGE SCALE GENOMIC DNA]</scope>
    <source>
        <strain evidence="3">CCM 8702</strain>
    </source>
</reference>
<dbReference type="Proteomes" id="UP000605427">
    <property type="component" value="Unassembled WGS sequence"/>
</dbReference>
<comment type="caution">
    <text evidence="2">The sequence shown here is derived from an EMBL/GenBank/DDBJ whole genome shotgun (WGS) entry which is preliminary data.</text>
</comment>
<protein>
    <submittedName>
        <fullName evidence="2">Amidophosphoribosyltransferase</fullName>
    </submittedName>
</protein>
<dbReference type="EMBL" id="BMDD01000008">
    <property type="protein sequence ID" value="GGH86927.1"/>
    <property type="molecule type" value="Genomic_DNA"/>
</dbReference>
<accession>A0ABQ2A8W8</accession>
<proteinExistence type="inferred from homology"/>
<dbReference type="Gene3D" id="3.40.50.2020">
    <property type="match status" value="1"/>
</dbReference>
<gene>
    <name evidence="2" type="ORF">GCM10007362_47850</name>
</gene>
<keyword evidence="3" id="KW-1185">Reference proteome</keyword>
<evidence type="ECO:0000313" key="2">
    <source>
        <dbReference type="EMBL" id="GGH86927.1"/>
    </source>
</evidence>
<organism evidence="2 3">
    <name type="scientific">Saccharibacillus endophyticus</name>
    <dbReference type="NCBI Taxonomy" id="2060666"/>
    <lineage>
        <taxon>Bacteria</taxon>
        <taxon>Bacillati</taxon>
        <taxon>Bacillota</taxon>
        <taxon>Bacilli</taxon>
        <taxon>Bacillales</taxon>
        <taxon>Paenibacillaceae</taxon>
        <taxon>Saccharibacillus</taxon>
    </lineage>
</organism>
<dbReference type="RefSeq" id="WP_172247761.1">
    <property type="nucleotide sequence ID" value="NZ_BMDD01000008.1"/>
</dbReference>
<dbReference type="InterPro" id="IPR000836">
    <property type="entry name" value="PRTase_dom"/>
</dbReference>
<dbReference type="SUPFAM" id="SSF53271">
    <property type="entry name" value="PRTase-like"/>
    <property type="match status" value="1"/>
</dbReference>
<dbReference type="InterPro" id="IPR029057">
    <property type="entry name" value="PRTase-like"/>
</dbReference>
<dbReference type="PANTHER" id="PTHR47505">
    <property type="entry name" value="DNA UTILIZATION PROTEIN YHGH"/>
    <property type="match status" value="1"/>
</dbReference>
<comment type="similarity">
    <text evidence="1">Belongs to the ComF/GntX family.</text>
</comment>